<feature type="domain" description="Retrotransposon gag" evidence="3">
    <location>
        <begin position="99"/>
        <end position="183"/>
    </location>
</feature>
<dbReference type="OrthoDB" id="2013610at2759"/>
<feature type="region of interest" description="Disordered" evidence="2">
    <location>
        <begin position="216"/>
        <end position="260"/>
    </location>
</feature>
<dbReference type="Proteomes" id="UP000434276">
    <property type="component" value="Unassembled WGS sequence"/>
</dbReference>
<organism evidence="4 5">
    <name type="scientific">Arabidopsis thaliana</name>
    <name type="common">Mouse-ear cress</name>
    <dbReference type="NCBI Taxonomy" id="3702"/>
    <lineage>
        <taxon>Eukaryota</taxon>
        <taxon>Viridiplantae</taxon>
        <taxon>Streptophyta</taxon>
        <taxon>Embryophyta</taxon>
        <taxon>Tracheophyta</taxon>
        <taxon>Spermatophyta</taxon>
        <taxon>Magnoliopsida</taxon>
        <taxon>eudicotyledons</taxon>
        <taxon>Gunneridae</taxon>
        <taxon>Pentapetalae</taxon>
        <taxon>rosids</taxon>
        <taxon>malvids</taxon>
        <taxon>Brassicales</taxon>
        <taxon>Brassicaceae</taxon>
        <taxon>Camelineae</taxon>
        <taxon>Arabidopsis</taxon>
    </lineage>
</organism>
<dbReference type="Pfam" id="PF08284">
    <property type="entry name" value="RVP_2"/>
    <property type="match status" value="1"/>
</dbReference>
<dbReference type="InterPro" id="IPR021109">
    <property type="entry name" value="Peptidase_aspartic_dom_sf"/>
</dbReference>
<dbReference type="PANTHER" id="PTHR15503:SF22">
    <property type="entry name" value="TRANSPOSON TY3-I GAG POLYPROTEIN"/>
    <property type="match status" value="1"/>
</dbReference>
<sequence>MAAAKERLDSVENTIDTMQDEIQTLTTKLHDMEASLQQMAGDNRRIADEQRTSMNQILTMLHRNQEDAAIAPREPRRHDHNPPTLARHVKLDLPRFNGDDPAEWATSRRLGTDAAVTPWLVFEEELWKRFGPSKGPHFHEALSKIHQTGSLRDYQREFEQLQYRVHNWSEEALVGTFLGGLNTTIAAQVRMFSRTTLQQVFDLARLSDEQLQAQKKAFTPPHYPSTPTSAIGSRGLLPTPTHRPLQPRDPQTPTPKRLSWDEMKRKQSLGLCFSCDERYAPGHECKTSQLLLMLGEDPEDEEDDEEFHEAVEPEITLHALSGWDSSKTIHVQAMINRQQLVALIDSGSTHNFINERAANKLNLKSTITKPFAVKVADGHPLHYRRVHRRVGMTLGELTFFVDLYALPLMGLDVILGIQWLETLGPTLCDWKAHTMQFNWAGQKHTLHGLTGPKIQQAPWVEVAKEARLGQTLFALSLTTDAATVRPEPEELRRLLHEFDLVFQTPSELPPTRDMEHHIVLKEGSDPVNVWPYRYAYFQKAEIEK</sequence>
<proteinExistence type="predicted"/>
<feature type="coiled-coil region" evidence="1">
    <location>
        <begin position="1"/>
        <end position="35"/>
    </location>
</feature>
<dbReference type="Pfam" id="PF03732">
    <property type="entry name" value="Retrotrans_gag"/>
    <property type="match status" value="1"/>
</dbReference>
<reference evidence="4 5" key="1">
    <citation type="submission" date="2019-12" db="EMBL/GenBank/DDBJ databases">
        <authorList>
            <person name="Jiao W.-B."/>
            <person name="Schneeberger K."/>
        </authorList>
    </citation>
    <scope>NUCLEOTIDE SEQUENCE [LARGE SCALE GENOMIC DNA]</scope>
    <source>
        <strain evidence="5">cv. C24</strain>
    </source>
</reference>
<dbReference type="InterPro" id="IPR032567">
    <property type="entry name" value="RTL1-rel"/>
</dbReference>
<dbReference type="EMBL" id="CACSHJ010000088">
    <property type="protein sequence ID" value="CAA0359373.1"/>
    <property type="molecule type" value="Genomic_DNA"/>
</dbReference>
<accession>A0A5S9WXI9</accession>
<evidence type="ECO:0000313" key="5">
    <source>
        <dbReference type="Proteomes" id="UP000434276"/>
    </source>
</evidence>
<dbReference type="SUPFAM" id="SSF50630">
    <property type="entry name" value="Acid proteases"/>
    <property type="match status" value="1"/>
</dbReference>
<dbReference type="PANTHER" id="PTHR15503">
    <property type="entry name" value="LDOC1 RELATED"/>
    <property type="match status" value="1"/>
</dbReference>
<evidence type="ECO:0000259" key="3">
    <source>
        <dbReference type="Pfam" id="PF03732"/>
    </source>
</evidence>
<name>A0A5S9WXI9_ARATH</name>
<dbReference type="InterPro" id="IPR005162">
    <property type="entry name" value="Retrotrans_gag_dom"/>
</dbReference>
<dbReference type="Gene3D" id="2.40.70.10">
    <property type="entry name" value="Acid Proteases"/>
    <property type="match status" value="1"/>
</dbReference>
<gene>
    <name evidence="4" type="ORF">C24_LOCUS7515</name>
</gene>
<evidence type="ECO:0000256" key="2">
    <source>
        <dbReference type="SAM" id="MobiDB-lite"/>
    </source>
</evidence>
<evidence type="ECO:0000256" key="1">
    <source>
        <dbReference type="SAM" id="Coils"/>
    </source>
</evidence>
<evidence type="ECO:0000313" key="4">
    <source>
        <dbReference type="EMBL" id="CAA0359373.1"/>
    </source>
</evidence>
<dbReference type="CDD" id="cd00303">
    <property type="entry name" value="retropepsin_like"/>
    <property type="match status" value="1"/>
</dbReference>
<protein>
    <recommendedName>
        <fullName evidence="3">Retrotransposon gag domain-containing protein</fullName>
    </recommendedName>
</protein>
<dbReference type="AlphaFoldDB" id="A0A5S9WXI9"/>
<keyword evidence="1" id="KW-0175">Coiled coil</keyword>